<sequence>MINFQIQNPTEILFGKDQITQLPTKVKEYGTKILLVYGGGSIKGFGLYDKVIELLQAADCEIHELAGVEPNPRLSTVQKGVQICKDNQVELILAVGGGSVIDAAKAVAVGATYDGDVWDFYDKTAVAQSALPLGVILTLAATGSEMNRGSVVTNWELKEKRGAGTTFPSFSILDPTYTYSVPKDQTMYGIVDMMSHVFEQYFSHTEHIQVQTRSCEGLLKTIVEYAPKVLADPEDYDARATIMYAGTVALNGQLTPGVETDWASHAIEHAVSAIYDIPHAGGLAILFPNWMKYVYKENTDRFKRFAVEVWNVDPAGKTDDELALAGIEATRTFFDQIGAPSRLADYDIKNEHLDQMASHATRFGTIGGFKKLEKEDVLQILEMSL</sequence>
<accession>A0ABT9VX24</accession>
<proteinExistence type="predicted"/>
<name>A0ABT9VX24_9BACI</name>
<organism evidence="4 5">
    <name type="scientific">Caldalkalibacillus horti</name>
    <dbReference type="NCBI Taxonomy" id="77523"/>
    <lineage>
        <taxon>Bacteria</taxon>
        <taxon>Bacillati</taxon>
        <taxon>Bacillota</taxon>
        <taxon>Bacilli</taxon>
        <taxon>Bacillales</taxon>
        <taxon>Bacillaceae</taxon>
        <taxon>Caldalkalibacillus</taxon>
    </lineage>
</organism>
<dbReference type="CDD" id="cd08187">
    <property type="entry name" value="BDH"/>
    <property type="match status" value="1"/>
</dbReference>
<dbReference type="RefSeq" id="WP_307392757.1">
    <property type="nucleotide sequence ID" value="NZ_BAAADK010000011.1"/>
</dbReference>
<dbReference type="InterPro" id="IPR001670">
    <property type="entry name" value="ADH_Fe/GldA"/>
</dbReference>
<dbReference type="PANTHER" id="PTHR43633">
    <property type="entry name" value="ALCOHOL DEHYDROGENASE YQHD"/>
    <property type="match status" value="1"/>
</dbReference>
<dbReference type="SUPFAM" id="SSF56796">
    <property type="entry name" value="Dehydroquinate synthase-like"/>
    <property type="match status" value="1"/>
</dbReference>
<feature type="domain" description="Alcohol dehydrogenase iron-type/glycerol dehydrogenase GldA" evidence="2">
    <location>
        <begin position="9"/>
        <end position="175"/>
    </location>
</feature>
<keyword evidence="5" id="KW-1185">Reference proteome</keyword>
<dbReference type="Proteomes" id="UP001235840">
    <property type="component" value="Unassembled WGS sequence"/>
</dbReference>
<reference evidence="4 5" key="1">
    <citation type="submission" date="2023-07" db="EMBL/GenBank/DDBJ databases">
        <title>Genomic Encyclopedia of Type Strains, Phase IV (KMG-IV): sequencing the most valuable type-strain genomes for metagenomic binning, comparative biology and taxonomic classification.</title>
        <authorList>
            <person name="Goeker M."/>
        </authorList>
    </citation>
    <scope>NUCLEOTIDE SEQUENCE [LARGE SCALE GENOMIC DNA]</scope>
    <source>
        <strain evidence="4 5">DSM 12751</strain>
    </source>
</reference>
<dbReference type="EMBL" id="JAUSTY010000005">
    <property type="protein sequence ID" value="MDQ0165537.1"/>
    <property type="molecule type" value="Genomic_DNA"/>
</dbReference>
<dbReference type="Gene3D" id="3.40.50.1970">
    <property type="match status" value="1"/>
</dbReference>
<comment type="caution">
    <text evidence="4">The sequence shown here is derived from an EMBL/GenBank/DDBJ whole genome shotgun (WGS) entry which is preliminary data.</text>
</comment>
<evidence type="ECO:0000313" key="5">
    <source>
        <dbReference type="Proteomes" id="UP001235840"/>
    </source>
</evidence>
<keyword evidence="1" id="KW-0560">Oxidoreductase</keyword>
<feature type="domain" description="Fe-containing alcohol dehydrogenase-like C-terminal" evidence="3">
    <location>
        <begin position="186"/>
        <end position="383"/>
    </location>
</feature>
<dbReference type="Pfam" id="PF25137">
    <property type="entry name" value="ADH_Fe_C"/>
    <property type="match status" value="1"/>
</dbReference>
<dbReference type="PROSITE" id="PS00060">
    <property type="entry name" value="ADH_IRON_2"/>
    <property type="match status" value="1"/>
</dbReference>
<gene>
    <name evidence="4" type="ORF">J2S11_001438</name>
</gene>
<dbReference type="PANTHER" id="PTHR43633:SF1">
    <property type="entry name" value="ALCOHOL DEHYDROGENASE YQHD"/>
    <property type="match status" value="1"/>
</dbReference>
<protein>
    <submittedName>
        <fullName evidence="4">Alcohol dehydrogenase YqhD (Iron-dependent ADH family)</fullName>
    </submittedName>
</protein>
<dbReference type="Pfam" id="PF00465">
    <property type="entry name" value="Fe-ADH"/>
    <property type="match status" value="1"/>
</dbReference>
<evidence type="ECO:0000259" key="3">
    <source>
        <dbReference type="Pfam" id="PF25137"/>
    </source>
</evidence>
<dbReference type="Gene3D" id="1.20.1090.10">
    <property type="entry name" value="Dehydroquinate synthase-like - alpha domain"/>
    <property type="match status" value="1"/>
</dbReference>
<evidence type="ECO:0000259" key="2">
    <source>
        <dbReference type="Pfam" id="PF00465"/>
    </source>
</evidence>
<evidence type="ECO:0000313" key="4">
    <source>
        <dbReference type="EMBL" id="MDQ0165537.1"/>
    </source>
</evidence>
<dbReference type="InterPro" id="IPR018211">
    <property type="entry name" value="ADH_Fe_CS"/>
</dbReference>
<dbReference type="InterPro" id="IPR056798">
    <property type="entry name" value="ADH_Fe_C"/>
</dbReference>
<dbReference type="InterPro" id="IPR044731">
    <property type="entry name" value="BDH-like"/>
</dbReference>
<evidence type="ECO:0000256" key="1">
    <source>
        <dbReference type="ARBA" id="ARBA00023002"/>
    </source>
</evidence>